<dbReference type="Pfam" id="PF00848">
    <property type="entry name" value="Ring_hydroxyl_A"/>
    <property type="match status" value="1"/>
</dbReference>
<evidence type="ECO:0000256" key="6">
    <source>
        <dbReference type="ARBA" id="ARBA00023014"/>
    </source>
</evidence>
<accession>A0ABV7GGT9</accession>
<evidence type="ECO:0000256" key="3">
    <source>
        <dbReference type="ARBA" id="ARBA00022723"/>
    </source>
</evidence>
<reference evidence="9" key="1">
    <citation type="journal article" date="2019" name="Int. J. Syst. Evol. Microbiol.">
        <title>The Global Catalogue of Microorganisms (GCM) 10K type strain sequencing project: providing services to taxonomists for standard genome sequencing and annotation.</title>
        <authorList>
            <consortium name="The Broad Institute Genomics Platform"/>
            <consortium name="The Broad Institute Genome Sequencing Center for Infectious Disease"/>
            <person name="Wu L."/>
            <person name="Ma J."/>
        </authorList>
    </citation>
    <scope>NUCLEOTIDE SEQUENCE [LARGE SCALE GENOMIC DNA]</scope>
    <source>
        <strain evidence="9">KCTC 52277</strain>
    </source>
</reference>
<name>A0ABV7GGT9_9GAMM</name>
<feature type="domain" description="Rieske" evidence="7">
    <location>
        <begin position="32"/>
        <end position="141"/>
    </location>
</feature>
<dbReference type="CDD" id="cd03469">
    <property type="entry name" value="Rieske_RO_Alpha_N"/>
    <property type="match status" value="1"/>
</dbReference>
<keyword evidence="4" id="KW-0560">Oxidoreductase</keyword>
<organism evidence="8 9">
    <name type="scientific">Shewanella submarina</name>
    <dbReference type="NCBI Taxonomy" id="2016376"/>
    <lineage>
        <taxon>Bacteria</taxon>
        <taxon>Pseudomonadati</taxon>
        <taxon>Pseudomonadota</taxon>
        <taxon>Gammaproteobacteria</taxon>
        <taxon>Alteromonadales</taxon>
        <taxon>Shewanellaceae</taxon>
        <taxon>Shewanella</taxon>
    </lineage>
</organism>
<proteinExistence type="predicted"/>
<gene>
    <name evidence="8" type="ORF">ACFOE0_21725</name>
</gene>
<evidence type="ECO:0000313" key="9">
    <source>
        <dbReference type="Proteomes" id="UP001595621"/>
    </source>
</evidence>
<dbReference type="InterPro" id="IPR017941">
    <property type="entry name" value="Rieske_2Fe-2S"/>
</dbReference>
<dbReference type="InterPro" id="IPR001663">
    <property type="entry name" value="Rng_hydr_dOase-A"/>
</dbReference>
<keyword evidence="6" id="KW-0411">Iron-sulfur</keyword>
<dbReference type="PROSITE" id="PS51296">
    <property type="entry name" value="RIESKE"/>
    <property type="match status" value="1"/>
</dbReference>
<keyword evidence="5" id="KW-0408">Iron</keyword>
<sequence>MAGITTPSLLPTTYVDADVQQQEQELIFKKHWLFVGFASQLANHNDFITLEIAGVPVVVQNFNGELQALLNICSHRKARLQTASSGNRPLSCPYHCWKFGKNGLLTGVPKNNTDFKLDEADRKSLSLKLFSLAQAGDFVFVRLSPEGESLPDFLGKYFNILESLSHYFCEPVHQGQYLWQSNWKLAVETVLEVYHVPGTHPDTFSKLARAEFELDQDKRHNSGHTPLQQAPKEWWQGVRSKLKLTQHPEYTEYNHFFIYPNLAVGITNGSLMSVQTYDPVTTDSCHLNFRLQMLSSAATLGQESDLPRGLKAFKKAVVANFTDFNHTILEEDRLMAEACQKNMQHTDTPGVLGQCESRLALFHAAWRQDMDNAHD</sequence>
<evidence type="ECO:0000256" key="5">
    <source>
        <dbReference type="ARBA" id="ARBA00023004"/>
    </source>
</evidence>
<comment type="cofactor">
    <cofactor evidence="1">
        <name>Fe cation</name>
        <dbReference type="ChEBI" id="CHEBI:24875"/>
    </cofactor>
</comment>
<dbReference type="InterPro" id="IPR015879">
    <property type="entry name" value="Ring_hydroxy_dOase_asu_C_dom"/>
</dbReference>
<dbReference type="PANTHER" id="PTHR43756">
    <property type="entry name" value="CHOLINE MONOOXYGENASE, CHLOROPLASTIC"/>
    <property type="match status" value="1"/>
</dbReference>
<dbReference type="SUPFAM" id="SSF55961">
    <property type="entry name" value="Bet v1-like"/>
    <property type="match status" value="1"/>
</dbReference>
<keyword evidence="3" id="KW-0479">Metal-binding</keyword>
<dbReference type="RefSeq" id="WP_248934618.1">
    <property type="nucleotide sequence ID" value="NZ_JAKILF010000001.1"/>
</dbReference>
<dbReference type="Proteomes" id="UP001595621">
    <property type="component" value="Unassembled WGS sequence"/>
</dbReference>
<evidence type="ECO:0000256" key="2">
    <source>
        <dbReference type="ARBA" id="ARBA00022714"/>
    </source>
</evidence>
<evidence type="ECO:0000313" key="8">
    <source>
        <dbReference type="EMBL" id="MFC3140778.1"/>
    </source>
</evidence>
<keyword evidence="2" id="KW-0001">2Fe-2S</keyword>
<dbReference type="PANTHER" id="PTHR43756:SF5">
    <property type="entry name" value="CHOLINE MONOOXYGENASE, CHLOROPLASTIC"/>
    <property type="match status" value="1"/>
</dbReference>
<evidence type="ECO:0000256" key="4">
    <source>
        <dbReference type="ARBA" id="ARBA00023002"/>
    </source>
</evidence>
<dbReference type="SUPFAM" id="SSF50022">
    <property type="entry name" value="ISP domain"/>
    <property type="match status" value="1"/>
</dbReference>
<protein>
    <submittedName>
        <fullName evidence="8">SRPBCC family protein</fullName>
    </submittedName>
</protein>
<evidence type="ECO:0000256" key="1">
    <source>
        <dbReference type="ARBA" id="ARBA00001962"/>
    </source>
</evidence>
<dbReference type="EMBL" id="JBHRTD010000018">
    <property type="protein sequence ID" value="MFC3140778.1"/>
    <property type="molecule type" value="Genomic_DNA"/>
</dbReference>
<dbReference type="Gene3D" id="3.90.380.10">
    <property type="entry name" value="Naphthalene 1,2-dioxygenase Alpha Subunit, Chain A, domain 1"/>
    <property type="match status" value="1"/>
</dbReference>
<dbReference type="InterPro" id="IPR036922">
    <property type="entry name" value="Rieske_2Fe-2S_sf"/>
</dbReference>
<dbReference type="CDD" id="cd00680">
    <property type="entry name" value="RHO_alpha_C"/>
    <property type="match status" value="1"/>
</dbReference>
<comment type="caution">
    <text evidence="8">The sequence shown here is derived from an EMBL/GenBank/DDBJ whole genome shotgun (WGS) entry which is preliminary data.</text>
</comment>
<evidence type="ECO:0000259" key="7">
    <source>
        <dbReference type="PROSITE" id="PS51296"/>
    </source>
</evidence>
<dbReference type="Gene3D" id="2.102.10.10">
    <property type="entry name" value="Rieske [2Fe-2S] iron-sulphur domain"/>
    <property type="match status" value="1"/>
</dbReference>
<dbReference type="Pfam" id="PF00355">
    <property type="entry name" value="Rieske"/>
    <property type="match status" value="1"/>
</dbReference>
<keyword evidence="9" id="KW-1185">Reference proteome</keyword>
<dbReference type="PRINTS" id="PR00090">
    <property type="entry name" value="RNGDIOXGNASE"/>
</dbReference>